<feature type="compositionally biased region" description="Basic and acidic residues" evidence="1">
    <location>
        <begin position="267"/>
        <end position="279"/>
    </location>
</feature>
<dbReference type="Pfam" id="PF00535">
    <property type="entry name" value="Glycos_transf_2"/>
    <property type="match status" value="1"/>
</dbReference>
<dbReference type="EMBL" id="JH636049">
    <property type="protein sequence ID" value="EID55134.1"/>
    <property type="molecule type" value="Genomic_DNA"/>
</dbReference>
<sequence>MTRRVSIITAAYAPLSDYFKATIESVAAQELPDGWELEWLVQEDGEHPDLEGMVAGVPGIKYSANNAHTGISATRNLALTRATGDIVQVLDHDDVLLPDALKTLLPRFDEPGVHWVVGQADDLLPDGNRREYESALPFGRVAAGAVNTWAIEHGGNWPIHCAGLLMRTQLVRACGGWGGVPVDDDLVMFSALSEIADGYNDPATTWLYRIHERQTHKSAQWRERSSDGRRVALQRVQAVRATGLAITGNPADSPSLDEFEVGPAAKDGADGRPWWKDQG</sequence>
<reference evidence="3 4" key="1">
    <citation type="submission" date="2012-01" db="EMBL/GenBank/DDBJ databases">
        <title>Improved High-Quality Draft sequence of Saccharomonospora xinjiangensis XJ-54.</title>
        <authorList>
            <consortium name="US DOE Joint Genome Institute"/>
            <person name="Lucas S."/>
            <person name="Han J."/>
            <person name="Lapidus A."/>
            <person name="Cheng J.-F."/>
            <person name="Goodwin L."/>
            <person name="Pitluck S."/>
            <person name="Peters L."/>
            <person name="Mikhailova N."/>
            <person name="Teshima H."/>
            <person name="Detter J.C."/>
            <person name="Han C."/>
            <person name="Tapia R."/>
            <person name="Land M."/>
            <person name="Hauser L."/>
            <person name="Kyrpides N."/>
            <person name="Ivanova N."/>
            <person name="Pagani I."/>
            <person name="Brambilla E.-M."/>
            <person name="Klenk H.-P."/>
            <person name="Woyke T."/>
        </authorList>
    </citation>
    <scope>NUCLEOTIDE SEQUENCE [LARGE SCALE GENOMIC DNA]</scope>
    <source>
        <strain evidence="3 4">XJ-54</strain>
    </source>
</reference>
<name>I0V4T1_9PSEU</name>
<evidence type="ECO:0000259" key="2">
    <source>
        <dbReference type="Pfam" id="PF00535"/>
    </source>
</evidence>
<dbReference type="eggNOG" id="COG1215">
    <property type="taxonomic scope" value="Bacteria"/>
</dbReference>
<evidence type="ECO:0000313" key="3">
    <source>
        <dbReference type="EMBL" id="EID55134.1"/>
    </source>
</evidence>
<dbReference type="RefSeq" id="WP_006239279.1">
    <property type="nucleotide sequence ID" value="NZ_JH636049.1"/>
</dbReference>
<evidence type="ECO:0000313" key="4">
    <source>
        <dbReference type="Proteomes" id="UP000004691"/>
    </source>
</evidence>
<protein>
    <submittedName>
        <fullName evidence="3">Glycosyl transferase</fullName>
    </submittedName>
</protein>
<dbReference type="HOGENOM" id="CLU_085736_0_0_11"/>
<organism evidence="3 4">
    <name type="scientific">Saccharomonospora xinjiangensis XJ-54</name>
    <dbReference type="NCBI Taxonomy" id="882086"/>
    <lineage>
        <taxon>Bacteria</taxon>
        <taxon>Bacillati</taxon>
        <taxon>Actinomycetota</taxon>
        <taxon>Actinomycetes</taxon>
        <taxon>Pseudonocardiales</taxon>
        <taxon>Pseudonocardiaceae</taxon>
        <taxon>Saccharomonospora</taxon>
    </lineage>
</organism>
<feature type="domain" description="Glycosyltransferase 2-like" evidence="2">
    <location>
        <begin position="6"/>
        <end position="132"/>
    </location>
</feature>
<feature type="region of interest" description="Disordered" evidence="1">
    <location>
        <begin position="245"/>
        <end position="279"/>
    </location>
</feature>
<proteinExistence type="predicted"/>
<dbReference type="GO" id="GO:0016740">
    <property type="term" value="F:transferase activity"/>
    <property type="evidence" value="ECO:0007669"/>
    <property type="project" value="UniProtKB-KW"/>
</dbReference>
<dbReference type="Proteomes" id="UP000004691">
    <property type="component" value="Unassembled WGS sequence"/>
</dbReference>
<dbReference type="InterPro" id="IPR029044">
    <property type="entry name" value="Nucleotide-diphossugar_trans"/>
</dbReference>
<dbReference type="SUPFAM" id="SSF53448">
    <property type="entry name" value="Nucleotide-diphospho-sugar transferases"/>
    <property type="match status" value="1"/>
</dbReference>
<dbReference type="STRING" id="882086.SacxiDRAFT_2921"/>
<dbReference type="InterPro" id="IPR001173">
    <property type="entry name" value="Glyco_trans_2-like"/>
</dbReference>
<dbReference type="AlphaFoldDB" id="I0V4T1"/>
<keyword evidence="4" id="KW-1185">Reference proteome</keyword>
<dbReference type="OrthoDB" id="4529776at2"/>
<dbReference type="Gene3D" id="3.90.550.10">
    <property type="entry name" value="Spore Coat Polysaccharide Biosynthesis Protein SpsA, Chain A"/>
    <property type="match status" value="1"/>
</dbReference>
<accession>I0V4T1</accession>
<keyword evidence="3" id="KW-0808">Transferase</keyword>
<gene>
    <name evidence="3" type="ORF">SacxiDRAFT_2921</name>
</gene>
<evidence type="ECO:0000256" key="1">
    <source>
        <dbReference type="SAM" id="MobiDB-lite"/>
    </source>
</evidence>